<evidence type="ECO:0000313" key="1">
    <source>
        <dbReference type="EMBL" id="UWM56660.1"/>
    </source>
</evidence>
<protein>
    <submittedName>
        <fullName evidence="1">Uncharacterized protein</fullName>
    </submittedName>
</protein>
<organism evidence="1 2">
    <name type="scientific">Salinirubellus salinus</name>
    <dbReference type="NCBI Taxonomy" id="1364945"/>
    <lineage>
        <taxon>Archaea</taxon>
        <taxon>Methanobacteriati</taxon>
        <taxon>Methanobacteriota</taxon>
        <taxon>Stenosarchaea group</taxon>
        <taxon>Halobacteria</taxon>
        <taxon>Halobacteriales</taxon>
        <taxon>Natronomonadaceae</taxon>
        <taxon>Salinirubellus</taxon>
    </lineage>
</organism>
<accession>A0A9E7R678</accession>
<evidence type="ECO:0000313" key="2">
    <source>
        <dbReference type="Proteomes" id="UP001057580"/>
    </source>
</evidence>
<dbReference type="Proteomes" id="UP001057580">
    <property type="component" value="Chromosome"/>
</dbReference>
<name>A0A9E7R678_9EURY</name>
<sequence length="87" mass="9798">MKEIENDTEHMVLTCPKCDGQLNELSVDGPPGTTVFNEVMKLTASKTLRIQAVCEACDEVVEREVTIDPYREIKNWTDNQDRHSGSS</sequence>
<dbReference type="RefSeq" id="WP_260643774.1">
    <property type="nucleotide sequence ID" value="NZ_CP104003.1"/>
</dbReference>
<proteinExistence type="predicted"/>
<dbReference type="EMBL" id="CP104003">
    <property type="protein sequence ID" value="UWM56660.1"/>
    <property type="molecule type" value="Genomic_DNA"/>
</dbReference>
<dbReference type="KEGG" id="ssai:N0B31_10270"/>
<keyword evidence="2" id="KW-1185">Reference proteome</keyword>
<dbReference type="AlphaFoldDB" id="A0A9E7R678"/>
<reference evidence="1" key="1">
    <citation type="submission" date="2022-09" db="EMBL/GenBank/DDBJ databases">
        <title>Diverse halophilic archaea isolated from saline environments.</title>
        <authorList>
            <person name="Cui H.-L."/>
        </authorList>
    </citation>
    <scope>NUCLEOTIDE SEQUENCE</scope>
    <source>
        <strain evidence="1">ZS-35-S2</strain>
    </source>
</reference>
<dbReference type="GeneID" id="74942810"/>
<gene>
    <name evidence="1" type="ORF">N0B31_10270</name>
</gene>